<evidence type="ECO:0000256" key="1">
    <source>
        <dbReference type="SAM" id="MobiDB-lite"/>
    </source>
</evidence>
<feature type="compositionally biased region" description="Low complexity" evidence="1">
    <location>
        <begin position="37"/>
        <end position="47"/>
    </location>
</feature>
<evidence type="ECO:0000256" key="2">
    <source>
        <dbReference type="SAM" id="SignalP"/>
    </source>
</evidence>
<feature type="signal peptide" evidence="2">
    <location>
        <begin position="1"/>
        <end position="17"/>
    </location>
</feature>
<evidence type="ECO:0000313" key="4">
    <source>
        <dbReference type="Proteomes" id="UP000295096"/>
    </source>
</evidence>
<dbReference type="Proteomes" id="UP000295096">
    <property type="component" value="Unassembled WGS sequence"/>
</dbReference>
<evidence type="ECO:0000313" key="3">
    <source>
        <dbReference type="EMBL" id="TDH56148.1"/>
    </source>
</evidence>
<keyword evidence="2" id="KW-0732">Signal</keyword>
<sequence length="76" mass="7661">MSRAAFATLGLFGAAMAGTIALELQGLGGDAVTSGAAATAAARWRPAPEVPTPPPPDRTGEWAATALARPLFAQDR</sequence>
<reference evidence="3 4" key="1">
    <citation type="journal article" date="2016" name="J. Microbiol.">
        <title>Dankookia rubra gen. nov., sp. nov., an alphaproteobacterium isolated from sediment of a shallow stream.</title>
        <authorList>
            <person name="Kim W.H."/>
            <person name="Kim D.H."/>
            <person name="Kang K."/>
            <person name="Ahn T.Y."/>
        </authorList>
    </citation>
    <scope>NUCLEOTIDE SEQUENCE [LARGE SCALE GENOMIC DNA]</scope>
    <source>
        <strain evidence="3 4">JCM30602</strain>
    </source>
</reference>
<dbReference type="EMBL" id="SMSJ01000263">
    <property type="protein sequence ID" value="TDH56148.1"/>
    <property type="molecule type" value="Genomic_DNA"/>
</dbReference>
<feature type="compositionally biased region" description="Pro residues" evidence="1">
    <location>
        <begin position="48"/>
        <end position="57"/>
    </location>
</feature>
<comment type="caution">
    <text evidence="3">The sequence shown here is derived from an EMBL/GenBank/DDBJ whole genome shotgun (WGS) entry which is preliminary data.</text>
</comment>
<gene>
    <name evidence="3" type="ORF">E2C06_36445</name>
</gene>
<accession>A0A4R5Q1V8</accession>
<feature type="chain" id="PRO_5020273109" evidence="2">
    <location>
        <begin position="18"/>
        <end position="76"/>
    </location>
</feature>
<dbReference type="AlphaFoldDB" id="A0A4R5Q1V8"/>
<organism evidence="3 4">
    <name type="scientific">Dankookia rubra</name>
    <dbReference type="NCBI Taxonomy" id="1442381"/>
    <lineage>
        <taxon>Bacteria</taxon>
        <taxon>Pseudomonadati</taxon>
        <taxon>Pseudomonadota</taxon>
        <taxon>Alphaproteobacteria</taxon>
        <taxon>Acetobacterales</taxon>
        <taxon>Roseomonadaceae</taxon>
        <taxon>Dankookia</taxon>
    </lineage>
</organism>
<protein>
    <submittedName>
        <fullName evidence="3">Uncharacterized protein</fullName>
    </submittedName>
</protein>
<keyword evidence="4" id="KW-1185">Reference proteome</keyword>
<dbReference type="RefSeq" id="WP_206664852.1">
    <property type="nucleotide sequence ID" value="NZ_SMSJ01000263.1"/>
</dbReference>
<feature type="non-terminal residue" evidence="3">
    <location>
        <position position="76"/>
    </location>
</feature>
<proteinExistence type="predicted"/>
<name>A0A4R5Q1V8_9PROT</name>
<feature type="region of interest" description="Disordered" evidence="1">
    <location>
        <begin position="37"/>
        <end position="58"/>
    </location>
</feature>